<evidence type="ECO:0000256" key="5">
    <source>
        <dbReference type="ARBA" id="ARBA00022692"/>
    </source>
</evidence>
<keyword evidence="11" id="KW-1185">Reference proteome</keyword>
<keyword evidence="3 8" id="KW-0813">Transport</keyword>
<evidence type="ECO:0000256" key="3">
    <source>
        <dbReference type="ARBA" id="ARBA00022448"/>
    </source>
</evidence>
<comment type="subcellular location">
    <subcellularLocation>
        <location evidence="1 8">Cell membrane</location>
        <topology evidence="1 8">Multi-pass membrane protein</topology>
    </subcellularLocation>
</comment>
<accession>A0ABT2NNT9</accession>
<dbReference type="SUPFAM" id="SSF161098">
    <property type="entry name" value="MetI-like"/>
    <property type="match status" value="1"/>
</dbReference>
<feature type="transmembrane region" description="Helical" evidence="8">
    <location>
        <begin position="72"/>
        <end position="92"/>
    </location>
</feature>
<sequence length="269" mass="29044">MHSDARPPLGLTLAAIGGLLFLHLPIVLIFLYAFTTEDRSYQFPPPDLTTKWFGVAWNRADIWPPLYLSLRVAAISSGLALVLGTLCAAAMARARFFGRDTVSLLVVLPIALPGIITGMSLRSAFAIADIPFSTWTIVLGHATFCIVIVYNNAVARFRRLGSSMLEASADLGANSFQTFRHVILPNLGSALLAGGMLAFALSFDEVIVTTFTAGQQSTLPIWMLNELVRPRQRPVTNVVAIVVFMATFLPILAAYYLTRGGEETAGGGK</sequence>
<feature type="domain" description="ABC transmembrane type-1" evidence="9">
    <location>
        <begin position="66"/>
        <end position="254"/>
    </location>
</feature>
<keyword evidence="5 8" id="KW-0812">Transmembrane</keyword>
<evidence type="ECO:0000313" key="10">
    <source>
        <dbReference type="EMBL" id="MCT8330576.1"/>
    </source>
</evidence>
<gene>
    <name evidence="10" type="ORF">N5I32_13705</name>
</gene>
<evidence type="ECO:0000259" key="9">
    <source>
        <dbReference type="PROSITE" id="PS50928"/>
    </source>
</evidence>
<evidence type="ECO:0000256" key="7">
    <source>
        <dbReference type="ARBA" id="ARBA00023136"/>
    </source>
</evidence>
<keyword evidence="7 8" id="KW-0472">Membrane</keyword>
<evidence type="ECO:0000256" key="4">
    <source>
        <dbReference type="ARBA" id="ARBA00022475"/>
    </source>
</evidence>
<evidence type="ECO:0000256" key="2">
    <source>
        <dbReference type="ARBA" id="ARBA00007069"/>
    </source>
</evidence>
<dbReference type="InterPro" id="IPR051789">
    <property type="entry name" value="Bact_Polyamine_Transport"/>
</dbReference>
<feature type="transmembrane region" description="Helical" evidence="8">
    <location>
        <begin position="104"/>
        <end position="128"/>
    </location>
</feature>
<dbReference type="CDD" id="cd06261">
    <property type="entry name" value="TM_PBP2"/>
    <property type="match status" value="1"/>
</dbReference>
<evidence type="ECO:0000256" key="1">
    <source>
        <dbReference type="ARBA" id="ARBA00004651"/>
    </source>
</evidence>
<dbReference type="Pfam" id="PF00528">
    <property type="entry name" value="BPD_transp_1"/>
    <property type="match status" value="1"/>
</dbReference>
<feature type="transmembrane region" description="Helical" evidence="8">
    <location>
        <begin position="12"/>
        <end position="34"/>
    </location>
</feature>
<dbReference type="EMBL" id="JAOCQF010000002">
    <property type="protein sequence ID" value="MCT8330576.1"/>
    <property type="molecule type" value="Genomic_DNA"/>
</dbReference>
<dbReference type="InterPro" id="IPR035906">
    <property type="entry name" value="MetI-like_sf"/>
</dbReference>
<evidence type="ECO:0000256" key="8">
    <source>
        <dbReference type="RuleBase" id="RU363032"/>
    </source>
</evidence>
<dbReference type="Proteomes" id="UP001205601">
    <property type="component" value="Unassembled WGS sequence"/>
</dbReference>
<comment type="similarity">
    <text evidence="2">Belongs to the binding-protein-dependent transport system permease family. CysTW subfamily.</text>
</comment>
<dbReference type="RefSeq" id="WP_261496435.1">
    <property type="nucleotide sequence ID" value="NZ_JAOCQF010000002.1"/>
</dbReference>
<keyword evidence="4" id="KW-1003">Cell membrane</keyword>
<keyword evidence="6 8" id="KW-1133">Transmembrane helix</keyword>
<dbReference type="Gene3D" id="1.10.3720.10">
    <property type="entry name" value="MetI-like"/>
    <property type="match status" value="1"/>
</dbReference>
<evidence type="ECO:0000256" key="6">
    <source>
        <dbReference type="ARBA" id="ARBA00022989"/>
    </source>
</evidence>
<reference evidence="11" key="1">
    <citation type="submission" date="2023-07" db="EMBL/GenBank/DDBJ databases">
        <title>Defluviimonas sediminis sp. nov., isolated from mangrove sediment.</title>
        <authorList>
            <person name="Liu L."/>
            <person name="Li J."/>
            <person name="Huang Y."/>
            <person name="Pan J."/>
            <person name="Li M."/>
        </authorList>
    </citation>
    <scope>NUCLEOTIDE SEQUENCE [LARGE SCALE GENOMIC DNA]</scope>
    <source>
        <strain evidence="11">FT324</strain>
    </source>
</reference>
<protein>
    <submittedName>
        <fullName evidence="10">ABC transporter permease</fullName>
    </submittedName>
</protein>
<proteinExistence type="inferred from homology"/>
<organism evidence="10 11">
    <name type="scientific">Albidovulum sediminis</name>
    <dbReference type="NCBI Taxonomy" id="3066345"/>
    <lineage>
        <taxon>Bacteria</taxon>
        <taxon>Pseudomonadati</taxon>
        <taxon>Pseudomonadota</taxon>
        <taxon>Alphaproteobacteria</taxon>
        <taxon>Rhodobacterales</taxon>
        <taxon>Paracoccaceae</taxon>
        <taxon>Albidovulum</taxon>
    </lineage>
</organism>
<dbReference type="PANTHER" id="PTHR43848">
    <property type="entry name" value="PUTRESCINE TRANSPORT SYSTEM PERMEASE PROTEIN POTI"/>
    <property type="match status" value="1"/>
</dbReference>
<feature type="transmembrane region" description="Helical" evidence="8">
    <location>
        <begin position="238"/>
        <end position="257"/>
    </location>
</feature>
<dbReference type="InterPro" id="IPR000515">
    <property type="entry name" value="MetI-like"/>
</dbReference>
<evidence type="ECO:0000313" key="11">
    <source>
        <dbReference type="Proteomes" id="UP001205601"/>
    </source>
</evidence>
<feature type="transmembrane region" description="Helical" evidence="8">
    <location>
        <begin position="134"/>
        <end position="154"/>
    </location>
</feature>
<comment type="caution">
    <text evidence="10">The sequence shown here is derived from an EMBL/GenBank/DDBJ whole genome shotgun (WGS) entry which is preliminary data.</text>
</comment>
<dbReference type="PROSITE" id="PS50928">
    <property type="entry name" value="ABC_TM1"/>
    <property type="match status" value="1"/>
</dbReference>
<dbReference type="PANTHER" id="PTHR43848:SF2">
    <property type="entry name" value="PUTRESCINE TRANSPORT SYSTEM PERMEASE PROTEIN POTI"/>
    <property type="match status" value="1"/>
</dbReference>
<name>A0ABT2NNT9_9RHOB</name>